<keyword evidence="2" id="KW-1185">Reference proteome</keyword>
<dbReference type="STRING" id="42157.A0A182EYS0"/>
<evidence type="ECO:0000313" key="3">
    <source>
        <dbReference type="WBParaSite" id="nOo.2.0.1.t13328-RA"/>
    </source>
</evidence>
<reference evidence="1 2" key="2">
    <citation type="submission" date="2018-08" db="EMBL/GenBank/DDBJ databases">
        <authorList>
            <person name="Laetsch R D."/>
            <person name="Stevens L."/>
            <person name="Kumar S."/>
            <person name="Blaxter L. M."/>
        </authorList>
    </citation>
    <scope>NUCLEOTIDE SEQUENCE [LARGE SCALE GENOMIC DNA]</scope>
</reference>
<gene>
    <name evidence="1" type="ORF">NOO_LOCUS13328</name>
</gene>
<dbReference type="Proteomes" id="UP000271087">
    <property type="component" value="Unassembled WGS sequence"/>
</dbReference>
<dbReference type="WBParaSite" id="nOo.2.0.1.t13328-RA">
    <property type="protein sequence ID" value="nOo.2.0.1.t13328-RA"/>
    <property type="gene ID" value="nOo.2.0.1.g13328"/>
</dbReference>
<evidence type="ECO:0000313" key="1">
    <source>
        <dbReference type="EMBL" id="VDN01123.1"/>
    </source>
</evidence>
<sequence length="260" mass="30673">MDLTQFDQNLSREEIYQLYEARRRTIEEKIMRLELHIGMLETTNAEWRQYIQQIATPAKRKEEEDKYVQMVDEKTGILNLITEGKETIIILKIHKNETELVLQRLEKDDRKEEVTQQKMLTQTANHLTANLPQLPLPIFSGNPNQWRGFWSSFEAAIHLQNIPNIQKLNYLIACLKGDALQAVRGYDITPENYDVIRKVLTEKFGQSHTIKRSLYNELHWIKKNDREWRATVEAIERILRQLEAMGENLEQSSIEIIIES</sequence>
<dbReference type="PANTHER" id="PTHR22954">
    <property type="entry name" value="RETROVIRAL PROTEASE-RELATED"/>
    <property type="match status" value="1"/>
</dbReference>
<accession>A0A182EYS0</accession>
<dbReference type="InterPro" id="IPR005312">
    <property type="entry name" value="DUF1759"/>
</dbReference>
<reference evidence="3" key="1">
    <citation type="submission" date="2016-06" db="UniProtKB">
        <authorList>
            <consortium name="WormBaseParasite"/>
        </authorList>
    </citation>
    <scope>IDENTIFICATION</scope>
</reference>
<protein>
    <submittedName>
        <fullName evidence="1 3">Uncharacterized protein</fullName>
    </submittedName>
</protein>
<proteinExistence type="predicted"/>
<evidence type="ECO:0000313" key="2">
    <source>
        <dbReference type="Proteomes" id="UP000271087"/>
    </source>
</evidence>
<dbReference type="EMBL" id="UYRW01014680">
    <property type="protein sequence ID" value="VDN01123.1"/>
    <property type="molecule type" value="Genomic_DNA"/>
</dbReference>
<organism evidence="3">
    <name type="scientific">Onchocerca ochengi</name>
    <name type="common">Filarial nematode worm</name>
    <dbReference type="NCBI Taxonomy" id="42157"/>
    <lineage>
        <taxon>Eukaryota</taxon>
        <taxon>Metazoa</taxon>
        <taxon>Ecdysozoa</taxon>
        <taxon>Nematoda</taxon>
        <taxon>Chromadorea</taxon>
        <taxon>Rhabditida</taxon>
        <taxon>Spirurina</taxon>
        <taxon>Spiruromorpha</taxon>
        <taxon>Filarioidea</taxon>
        <taxon>Onchocercidae</taxon>
        <taxon>Onchocerca</taxon>
    </lineage>
</organism>
<name>A0A182EYS0_ONCOC</name>
<dbReference type="AlphaFoldDB" id="A0A182EYS0"/>
<dbReference type="OrthoDB" id="5864015at2759"/>
<dbReference type="PANTHER" id="PTHR22954:SF3">
    <property type="entry name" value="PROTEIN CBG08539"/>
    <property type="match status" value="1"/>
</dbReference>
<dbReference type="Pfam" id="PF03564">
    <property type="entry name" value="DUF1759"/>
    <property type="match status" value="1"/>
</dbReference>